<dbReference type="Proteomes" id="UP000823613">
    <property type="component" value="Unassembled WGS sequence"/>
</dbReference>
<protein>
    <submittedName>
        <fullName evidence="1">Uncharacterized protein</fullName>
    </submittedName>
</protein>
<reference evidence="1" key="1">
    <citation type="submission" date="2020-10" db="EMBL/GenBank/DDBJ databases">
        <authorList>
            <person name="Gilroy R."/>
        </authorList>
    </citation>
    <scope>NUCLEOTIDE SEQUENCE</scope>
    <source>
        <strain evidence="1">11159</strain>
    </source>
</reference>
<evidence type="ECO:0000313" key="1">
    <source>
        <dbReference type="EMBL" id="MBO8426963.1"/>
    </source>
</evidence>
<comment type="caution">
    <text evidence="1">The sequence shown here is derived from an EMBL/GenBank/DDBJ whole genome shotgun (WGS) entry which is preliminary data.</text>
</comment>
<evidence type="ECO:0000313" key="2">
    <source>
        <dbReference type="Proteomes" id="UP000823613"/>
    </source>
</evidence>
<dbReference type="AlphaFoldDB" id="A0A9D9DGB5"/>
<accession>A0A9D9DGB5</accession>
<sequence length="101" mass="12472">MVRKYDLDFLLKGEHPTEFNDILEKVINDGLYRDYTIAYVVDFHPFYLIHNRIVFGLSDDFVDYLRAIQEMRINLYCPFIMSWKEYYKNYSHMEWLDRKNV</sequence>
<organism evidence="1 2">
    <name type="scientific">Candidatus Onthovivens merdipullorum</name>
    <dbReference type="NCBI Taxonomy" id="2840889"/>
    <lineage>
        <taxon>Bacteria</taxon>
        <taxon>Bacillati</taxon>
        <taxon>Bacillota</taxon>
        <taxon>Bacilli</taxon>
        <taxon>Bacillales</taxon>
        <taxon>Candidatus Onthovivens</taxon>
    </lineage>
</organism>
<gene>
    <name evidence="1" type="ORF">IAC58_00125</name>
</gene>
<proteinExistence type="predicted"/>
<dbReference type="EMBL" id="JADIMY010000002">
    <property type="protein sequence ID" value="MBO8426963.1"/>
    <property type="molecule type" value="Genomic_DNA"/>
</dbReference>
<name>A0A9D9DGB5_9BACL</name>
<reference evidence="1" key="2">
    <citation type="journal article" date="2021" name="PeerJ">
        <title>Extensive microbial diversity within the chicken gut microbiome revealed by metagenomics and culture.</title>
        <authorList>
            <person name="Gilroy R."/>
            <person name="Ravi A."/>
            <person name="Getino M."/>
            <person name="Pursley I."/>
            <person name="Horton D.L."/>
            <person name="Alikhan N.F."/>
            <person name="Baker D."/>
            <person name="Gharbi K."/>
            <person name="Hall N."/>
            <person name="Watson M."/>
            <person name="Adriaenssens E.M."/>
            <person name="Foster-Nyarko E."/>
            <person name="Jarju S."/>
            <person name="Secka A."/>
            <person name="Antonio M."/>
            <person name="Oren A."/>
            <person name="Chaudhuri R.R."/>
            <person name="La Ragione R."/>
            <person name="Hildebrand F."/>
            <person name="Pallen M.J."/>
        </authorList>
    </citation>
    <scope>NUCLEOTIDE SEQUENCE</scope>
    <source>
        <strain evidence="1">11159</strain>
    </source>
</reference>